<sequence>MVSNSSTFSEDLAWLGDELHELGQLTGVGPQDVIPGDPATVAEIGEHLTELGAALERAGRGIRAIDSGGWTGRAADAFRDAFLEKAPREWIEAGDALTGAGRAVLDYHEVLATEKPRAQRAKEELDRANAASQAALQAHRAATAAHAGGSGPAPGEFVDPGAEARARAEQEIAAARAAVRAAGDRAADTVALATADAPDAPGPLAQIAANAADVVQLFGDLAVDLGRGVVDGVVGTVQGVAGLGIGLAEAHYYSLPSTQLTDPEGCARFTEAATTAVQSVLENPWQAVKTVVDVDAWKENPARALGSMVPDAAASLVGGGIASRVAGTADRLADVADTAGDVSRTADRLGDAGHPAPRWDTGSPPRPGAPADPYARWDGPEFGPRGSDPLPEPEPPPAEPRSRELPEWFDDDGTPESWLDDGRGAPPPPDPAPELPGDPPAPDAPGPLTSAEDLARRASIEDEARTYESWAERGNPSDLQEVRHRAAEMHRVEEGAR</sequence>
<proteinExistence type="predicted"/>
<dbReference type="EMBL" id="JACCFJ010000001">
    <property type="protein sequence ID" value="NYI83142.1"/>
    <property type="molecule type" value="Genomic_DNA"/>
</dbReference>
<feature type="compositionally biased region" description="Basic and acidic residues" evidence="1">
    <location>
        <begin position="480"/>
        <end position="497"/>
    </location>
</feature>
<feature type="compositionally biased region" description="Pro residues" evidence="1">
    <location>
        <begin position="390"/>
        <end position="399"/>
    </location>
</feature>
<keyword evidence="4" id="KW-1185">Reference proteome</keyword>
<evidence type="ECO:0000259" key="2">
    <source>
        <dbReference type="Pfam" id="PF21725"/>
    </source>
</evidence>
<evidence type="ECO:0000313" key="3">
    <source>
        <dbReference type="EMBL" id="NYI83142.1"/>
    </source>
</evidence>
<evidence type="ECO:0000256" key="1">
    <source>
        <dbReference type="SAM" id="MobiDB-lite"/>
    </source>
</evidence>
<feature type="domain" description="Putative T7SS secretion signal" evidence="2">
    <location>
        <begin position="28"/>
        <end position="201"/>
    </location>
</feature>
<feature type="region of interest" description="Disordered" evidence="1">
    <location>
        <begin position="343"/>
        <end position="497"/>
    </location>
</feature>
<dbReference type="Pfam" id="PF21725">
    <property type="entry name" value="T7SS_signal"/>
    <property type="match status" value="1"/>
</dbReference>
<dbReference type="AlphaFoldDB" id="A0A853AF21"/>
<reference evidence="3 4" key="1">
    <citation type="submission" date="2020-07" db="EMBL/GenBank/DDBJ databases">
        <title>Sequencing the genomes of 1000 actinobacteria strains.</title>
        <authorList>
            <person name="Klenk H.-P."/>
        </authorList>
    </citation>
    <scope>NUCLEOTIDE SEQUENCE [LARGE SCALE GENOMIC DNA]</scope>
    <source>
        <strain evidence="3 4">DSM 44065</strain>
    </source>
</reference>
<accession>A0A853AF21</accession>
<dbReference type="Proteomes" id="UP000587002">
    <property type="component" value="Unassembled WGS sequence"/>
</dbReference>
<protein>
    <recommendedName>
        <fullName evidence="2">Putative T7SS secretion signal domain-containing protein</fullName>
    </recommendedName>
</protein>
<name>A0A853AF21_9PSEU</name>
<organism evidence="3 4">
    <name type="scientific">Saccharopolyspora hordei</name>
    <dbReference type="NCBI Taxonomy" id="1838"/>
    <lineage>
        <taxon>Bacteria</taxon>
        <taxon>Bacillati</taxon>
        <taxon>Actinomycetota</taxon>
        <taxon>Actinomycetes</taxon>
        <taxon>Pseudonocardiales</taxon>
        <taxon>Pseudonocardiaceae</taxon>
        <taxon>Saccharopolyspora</taxon>
    </lineage>
</organism>
<dbReference type="InterPro" id="IPR049082">
    <property type="entry name" value="T7SS_signal"/>
</dbReference>
<dbReference type="RefSeq" id="WP_179719414.1">
    <property type="nucleotide sequence ID" value="NZ_BAABFH010000001.1"/>
</dbReference>
<gene>
    <name evidence="3" type="ORF">HNR68_001772</name>
</gene>
<feature type="compositionally biased region" description="Pro residues" evidence="1">
    <location>
        <begin position="425"/>
        <end position="445"/>
    </location>
</feature>
<feature type="compositionally biased region" description="Basic and acidic residues" evidence="1">
    <location>
        <begin position="453"/>
        <end position="466"/>
    </location>
</feature>
<comment type="caution">
    <text evidence="3">The sequence shown here is derived from an EMBL/GenBank/DDBJ whole genome shotgun (WGS) entry which is preliminary data.</text>
</comment>
<evidence type="ECO:0000313" key="4">
    <source>
        <dbReference type="Proteomes" id="UP000587002"/>
    </source>
</evidence>